<evidence type="ECO:0000256" key="2">
    <source>
        <dbReference type="ARBA" id="ARBA00013489"/>
    </source>
</evidence>
<evidence type="ECO:0000256" key="4">
    <source>
        <dbReference type="ARBA" id="ARBA00022475"/>
    </source>
</evidence>
<feature type="transmembrane region" description="Helical" evidence="9">
    <location>
        <begin position="318"/>
        <end position="342"/>
    </location>
</feature>
<dbReference type="InterPro" id="IPR047135">
    <property type="entry name" value="YsiQ"/>
</dbReference>
<feature type="transmembrane region" description="Helical" evidence="9">
    <location>
        <begin position="93"/>
        <end position="114"/>
    </location>
</feature>
<dbReference type="Proteomes" id="UP001216189">
    <property type="component" value="Unassembled WGS sequence"/>
</dbReference>
<name>A0ABT5V1E0_9VIBR</name>
<feature type="transmembrane region" description="Helical" evidence="9">
    <location>
        <begin position="284"/>
        <end position="306"/>
    </location>
</feature>
<evidence type="ECO:0000256" key="3">
    <source>
        <dbReference type="ARBA" id="ARBA00022448"/>
    </source>
</evidence>
<comment type="subcellular location">
    <subcellularLocation>
        <location evidence="1">Cell inner membrane</location>
        <topology evidence="1">Multi-pass membrane protein</topology>
    </subcellularLocation>
</comment>
<evidence type="ECO:0000256" key="1">
    <source>
        <dbReference type="ARBA" id="ARBA00004429"/>
    </source>
</evidence>
<dbReference type="PIRSF" id="PIRSF006603">
    <property type="entry name" value="DinF"/>
    <property type="match status" value="1"/>
</dbReference>
<feature type="transmembrane region" description="Helical" evidence="9">
    <location>
        <begin position="134"/>
        <end position="151"/>
    </location>
</feature>
<dbReference type="InterPro" id="IPR002528">
    <property type="entry name" value="MATE_fam"/>
</dbReference>
<keyword evidence="4" id="KW-1003">Cell membrane</keyword>
<keyword evidence="7 9" id="KW-0472">Membrane</keyword>
<sequence length="453" mass="50044">MLQFRDENQHLLAQTIKIGIPVALQSALVAILSLADVLMVSSFGTEATAAVGLASKWHFVAIMIMAGLSSASGILIAQFWGKNDRSAAKSITLLAIKSGVLLLLPLSILFVVFSKPIFLLQTSDVDVIRLGSDYLWYASPVLLLTHLVIVFESTLRSTNNALTPLLIAVMTIVVNIILNYGLISGHFGMPALGVAGAALATTLARALQLMVFCAYFHYRQHWLKTTLPLKTSWLTLKRKYIRLAIPAVANALLWAIGTLAYQMIFGHMGTLELAVYSTLGPFESLCYALFFGLSVACSVSIGQHLGRANYTEARSTSLIFIKMFALLGVISTTILLAIQPWLLKLLALDNAQFLPLSQPGLTILSVVISLKMLNMVIINGILRAGGENTFCLRTDFIAMWLLGLPISAIAAFVLHWPFHYVYPLMIIEELVKLTLCWRRYRQYIWLRNLTDER</sequence>
<keyword evidence="11" id="KW-1185">Reference proteome</keyword>
<feature type="transmembrane region" description="Helical" evidence="9">
    <location>
        <begin position="59"/>
        <end position="81"/>
    </location>
</feature>
<evidence type="ECO:0000313" key="11">
    <source>
        <dbReference type="Proteomes" id="UP001216189"/>
    </source>
</evidence>
<dbReference type="EMBL" id="JARBFT010000010">
    <property type="protein sequence ID" value="MDE1515482.1"/>
    <property type="molecule type" value="Genomic_DNA"/>
</dbReference>
<dbReference type="PANTHER" id="PTHR42925">
    <property type="entry name" value="MULTIDRUG AND TOXIN EFFLUX PROTEIN MATE FAMILY"/>
    <property type="match status" value="1"/>
</dbReference>
<keyword evidence="3" id="KW-0813">Transport</keyword>
<feature type="transmembrane region" description="Helical" evidence="9">
    <location>
        <begin position="163"/>
        <end position="183"/>
    </location>
</feature>
<feature type="transmembrane region" description="Helical" evidence="9">
    <location>
        <begin position="20"/>
        <end position="39"/>
    </location>
</feature>
<keyword evidence="5 9" id="KW-0812">Transmembrane</keyword>
<evidence type="ECO:0000256" key="6">
    <source>
        <dbReference type="ARBA" id="ARBA00022989"/>
    </source>
</evidence>
<feature type="transmembrane region" description="Helical" evidence="9">
    <location>
        <begin position="239"/>
        <end position="264"/>
    </location>
</feature>
<dbReference type="NCBIfam" id="TIGR00797">
    <property type="entry name" value="matE"/>
    <property type="match status" value="1"/>
</dbReference>
<evidence type="ECO:0000313" key="10">
    <source>
        <dbReference type="EMBL" id="MDE1515482.1"/>
    </source>
</evidence>
<evidence type="ECO:0000256" key="5">
    <source>
        <dbReference type="ARBA" id="ARBA00022692"/>
    </source>
</evidence>
<gene>
    <name evidence="10" type="ORF">PUN32_10710</name>
</gene>
<accession>A0ABT5V1E0</accession>
<proteinExistence type="predicted"/>
<comment type="caution">
    <text evidence="10">The sequence shown here is derived from an EMBL/GenBank/DDBJ whole genome shotgun (WGS) entry which is preliminary data.</text>
</comment>
<dbReference type="PANTHER" id="PTHR42925:SF2">
    <property type="entry name" value="NA+ DRIVEN MULTIDRUG EFFLUX PUMP"/>
    <property type="match status" value="1"/>
</dbReference>
<evidence type="ECO:0000256" key="8">
    <source>
        <dbReference type="ARBA" id="ARBA00030855"/>
    </source>
</evidence>
<feature type="transmembrane region" description="Helical" evidence="9">
    <location>
        <begin position="195"/>
        <end position="218"/>
    </location>
</feature>
<evidence type="ECO:0000256" key="7">
    <source>
        <dbReference type="ARBA" id="ARBA00023136"/>
    </source>
</evidence>
<protein>
    <recommendedName>
        <fullName evidence="2">Multidrug resistance protein NorM</fullName>
    </recommendedName>
    <alternativeName>
        <fullName evidence="8">Na(+)/drug antiporter</fullName>
    </alternativeName>
</protein>
<keyword evidence="6 9" id="KW-1133">Transmembrane helix</keyword>
<dbReference type="Pfam" id="PF01554">
    <property type="entry name" value="MatE"/>
    <property type="match status" value="2"/>
</dbReference>
<dbReference type="RefSeq" id="WP_274723113.1">
    <property type="nucleotide sequence ID" value="NZ_JARBFT010000010.1"/>
</dbReference>
<feature type="transmembrane region" description="Helical" evidence="9">
    <location>
        <begin position="394"/>
        <end position="414"/>
    </location>
</feature>
<dbReference type="InterPro" id="IPR048279">
    <property type="entry name" value="MdtK-like"/>
</dbReference>
<organism evidence="10 11">
    <name type="scientific">Vibrio chanodichtyis</name>
    <dbReference type="NCBI Taxonomy" id="3027932"/>
    <lineage>
        <taxon>Bacteria</taxon>
        <taxon>Pseudomonadati</taxon>
        <taxon>Pseudomonadota</taxon>
        <taxon>Gammaproteobacteria</taxon>
        <taxon>Vibrionales</taxon>
        <taxon>Vibrionaceae</taxon>
        <taxon>Vibrio</taxon>
    </lineage>
</organism>
<evidence type="ECO:0000256" key="9">
    <source>
        <dbReference type="SAM" id="Phobius"/>
    </source>
</evidence>
<feature type="transmembrane region" description="Helical" evidence="9">
    <location>
        <begin position="362"/>
        <end position="382"/>
    </location>
</feature>
<reference evidence="10 11" key="1">
    <citation type="submission" date="2023-02" db="EMBL/GenBank/DDBJ databases">
        <title>Vibrio intestini sp. nov., a close relative of Vibrio cholerae isolated from the intestine of Healthy Culter dabryi.</title>
        <authorList>
            <person name="Wu N."/>
        </authorList>
    </citation>
    <scope>NUCLEOTIDE SEQUENCE [LARGE SCALE GENOMIC DNA]</scope>
    <source>
        <strain evidence="10 11">DSL-7</strain>
    </source>
</reference>